<proteinExistence type="predicted"/>
<evidence type="ECO:0000256" key="3">
    <source>
        <dbReference type="ARBA" id="ARBA00023002"/>
    </source>
</evidence>
<sequence>MSSSLHKSEEKCGKRKGGKRTKMGRLTHPAVINDSYQQDDFKAQMKAAFTQQKPLQHETQAALHTDPFTCCVLPNFLQDDKFLEGLRDELMDQIFCEKNNDLYKFQQTDDLRKLSSPHVRAIRRVMGRQFLEWMRDVTGIPLTDRINIMCSRYDYTDVLLCHDDELDTRRIAFILYLIPPWSASDGGTLDLYNMDEHGQADSIVRSLVPQHNSVAWFEVTAASHHQVSEVVATDKMRLSVHGWFYAPPVPRPARYVERPLPLSSYIHVEVRLM</sequence>
<keyword evidence="7" id="KW-1185">Reference proteome</keyword>
<name>A0AAD9KY52_RIDPI</name>
<dbReference type="Pfam" id="PF13661">
    <property type="entry name" value="2OG-FeII_Oxy_4"/>
    <property type="match status" value="1"/>
</dbReference>
<comment type="caution">
    <text evidence="6">The sequence shown here is derived from an EMBL/GenBank/DDBJ whole genome shotgun (WGS) entry which is preliminary data.</text>
</comment>
<evidence type="ECO:0000256" key="4">
    <source>
        <dbReference type="SAM" id="MobiDB-lite"/>
    </source>
</evidence>
<feature type="domain" description="Prolyl 4-hydroxylase alpha subunit" evidence="5">
    <location>
        <begin position="68"/>
        <end position="245"/>
    </location>
</feature>
<dbReference type="GO" id="GO:0006449">
    <property type="term" value="P:regulation of translational termination"/>
    <property type="evidence" value="ECO:0007669"/>
    <property type="project" value="TreeGrafter"/>
</dbReference>
<dbReference type="PANTHER" id="PTHR12117:SF0">
    <property type="entry name" value="PROLYL 3-HYDROXYLASE OGFOD1"/>
    <property type="match status" value="1"/>
</dbReference>
<dbReference type="Gene3D" id="2.60.120.620">
    <property type="entry name" value="q2cbj1_9rhob like domain"/>
    <property type="match status" value="1"/>
</dbReference>
<evidence type="ECO:0000259" key="5">
    <source>
        <dbReference type="SMART" id="SM00702"/>
    </source>
</evidence>
<feature type="region of interest" description="Disordered" evidence="4">
    <location>
        <begin position="1"/>
        <end position="29"/>
    </location>
</feature>
<dbReference type="GO" id="GO:0031543">
    <property type="term" value="F:peptidyl-proline dioxygenase activity"/>
    <property type="evidence" value="ECO:0007669"/>
    <property type="project" value="TreeGrafter"/>
</dbReference>
<feature type="compositionally biased region" description="Basic and acidic residues" evidence="4">
    <location>
        <begin position="1"/>
        <end position="12"/>
    </location>
</feature>
<feature type="compositionally biased region" description="Basic residues" evidence="4">
    <location>
        <begin position="13"/>
        <end position="25"/>
    </location>
</feature>
<accession>A0AAD9KY52</accession>
<gene>
    <name evidence="6" type="ORF">NP493_517g00021</name>
</gene>
<dbReference type="SMART" id="SM00702">
    <property type="entry name" value="P4Hc"/>
    <property type="match status" value="1"/>
</dbReference>
<evidence type="ECO:0000313" key="6">
    <source>
        <dbReference type="EMBL" id="KAK2179040.1"/>
    </source>
</evidence>
<reference evidence="6" key="1">
    <citation type="journal article" date="2023" name="Mol. Biol. Evol.">
        <title>Third-Generation Sequencing Reveals the Adaptive Role of the Epigenome in Three Deep-Sea Polychaetes.</title>
        <authorList>
            <person name="Perez M."/>
            <person name="Aroh O."/>
            <person name="Sun Y."/>
            <person name="Lan Y."/>
            <person name="Juniper S.K."/>
            <person name="Young C.R."/>
            <person name="Angers B."/>
            <person name="Qian P.Y."/>
        </authorList>
    </citation>
    <scope>NUCLEOTIDE SEQUENCE</scope>
    <source>
        <strain evidence="6">R07B-5</strain>
    </source>
</reference>
<keyword evidence="2" id="KW-0223">Dioxygenase</keyword>
<comment type="cofactor">
    <cofactor evidence="1">
        <name>L-ascorbate</name>
        <dbReference type="ChEBI" id="CHEBI:38290"/>
    </cofactor>
</comment>
<organism evidence="6 7">
    <name type="scientific">Ridgeia piscesae</name>
    <name type="common">Tubeworm</name>
    <dbReference type="NCBI Taxonomy" id="27915"/>
    <lineage>
        <taxon>Eukaryota</taxon>
        <taxon>Metazoa</taxon>
        <taxon>Spiralia</taxon>
        <taxon>Lophotrochozoa</taxon>
        <taxon>Annelida</taxon>
        <taxon>Polychaeta</taxon>
        <taxon>Sedentaria</taxon>
        <taxon>Canalipalpata</taxon>
        <taxon>Sabellida</taxon>
        <taxon>Siboglinidae</taxon>
        <taxon>Ridgeia</taxon>
    </lineage>
</organism>
<dbReference type="Proteomes" id="UP001209878">
    <property type="component" value="Unassembled WGS sequence"/>
</dbReference>
<dbReference type="InterPro" id="IPR006620">
    <property type="entry name" value="Pro_4_hyd_alph"/>
</dbReference>
<dbReference type="PANTHER" id="PTHR12117">
    <property type="entry name" value="HISTONE ACETYLTRANSFERASE COMPLEX"/>
    <property type="match status" value="1"/>
</dbReference>
<dbReference type="EMBL" id="JAODUO010000517">
    <property type="protein sequence ID" value="KAK2179040.1"/>
    <property type="molecule type" value="Genomic_DNA"/>
</dbReference>
<dbReference type="AlphaFoldDB" id="A0AAD9KY52"/>
<evidence type="ECO:0000313" key="7">
    <source>
        <dbReference type="Proteomes" id="UP001209878"/>
    </source>
</evidence>
<dbReference type="GO" id="GO:0005737">
    <property type="term" value="C:cytoplasm"/>
    <property type="evidence" value="ECO:0007669"/>
    <property type="project" value="TreeGrafter"/>
</dbReference>
<dbReference type="GO" id="GO:0031418">
    <property type="term" value="F:L-ascorbic acid binding"/>
    <property type="evidence" value="ECO:0007669"/>
    <property type="project" value="InterPro"/>
</dbReference>
<protein>
    <recommendedName>
        <fullName evidence="5">Prolyl 4-hydroxylase alpha subunit domain-containing protein</fullName>
    </recommendedName>
</protein>
<evidence type="ECO:0000256" key="2">
    <source>
        <dbReference type="ARBA" id="ARBA00022964"/>
    </source>
</evidence>
<dbReference type="InterPro" id="IPR051842">
    <property type="entry name" value="uS12_prolyl_hydroxylase"/>
</dbReference>
<dbReference type="InterPro" id="IPR039558">
    <property type="entry name" value="TPA1/OFD1_N"/>
</dbReference>
<dbReference type="GO" id="GO:0005506">
    <property type="term" value="F:iron ion binding"/>
    <property type="evidence" value="ECO:0007669"/>
    <property type="project" value="InterPro"/>
</dbReference>
<keyword evidence="3" id="KW-0560">Oxidoreductase</keyword>
<evidence type="ECO:0000256" key="1">
    <source>
        <dbReference type="ARBA" id="ARBA00001961"/>
    </source>
</evidence>